<organism evidence="3 4">
    <name type="scientific">Manihot esculenta</name>
    <name type="common">Cassava</name>
    <name type="synonym">Jatropha manihot</name>
    <dbReference type="NCBI Taxonomy" id="3983"/>
    <lineage>
        <taxon>Eukaryota</taxon>
        <taxon>Viridiplantae</taxon>
        <taxon>Streptophyta</taxon>
        <taxon>Embryophyta</taxon>
        <taxon>Tracheophyta</taxon>
        <taxon>Spermatophyta</taxon>
        <taxon>Magnoliopsida</taxon>
        <taxon>eudicotyledons</taxon>
        <taxon>Gunneridae</taxon>
        <taxon>Pentapetalae</taxon>
        <taxon>rosids</taxon>
        <taxon>fabids</taxon>
        <taxon>Malpighiales</taxon>
        <taxon>Euphorbiaceae</taxon>
        <taxon>Crotonoideae</taxon>
        <taxon>Manihoteae</taxon>
        <taxon>Manihot</taxon>
    </lineage>
</organism>
<dbReference type="AlphaFoldDB" id="A0A2C9UFM5"/>
<sequence length="132" mass="14261">MATNLIPILSFLFFTSILSMAMSDDTCPYPCYPPPTGTGTTTTPPASQTGSLPPPGNYPTPTGNFPYYPSPPSGNNNYYGHPPPDPILPYFPFYYRKPPHQTDVSSASTIVLRSSLVVATSFTLLLGFSSIF</sequence>
<dbReference type="PANTHER" id="PTHR37702:SF1">
    <property type="entry name" value="HYDROXYPROLINE-RICH GLYCOPROTEIN FAMILY PROTEIN"/>
    <property type="match status" value="1"/>
</dbReference>
<dbReference type="PANTHER" id="PTHR37702">
    <property type="entry name" value="PROLINE-RICH FAMILY PROTEIN"/>
    <property type="match status" value="1"/>
</dbReference>
<feature type="compositionally biased region" description="Low complexity" evidence="1">
    <location>
        <begin position="59"/>
        <end position="80"/>
    </location>
</feature>
<comment type="caution">
    <text evidence="3">The sequence shown here is derived from an EMBL/GenBank/DDBJ whole genome shotgun (WGS) entry which is preliminary data.</text>
</comment>
<keyword evidence="4" id="KW-1185">Reference proteome</keyword>
<feature type="region of interest" description="Disordered" evidence="1">
    <location>
        <begin position="34"/>
        <end position="81"/>
    </location>
</feature>
<protein>
    <submittedName>
        <fullName evidence="3">Uncharacterized protein</fullName>
    </submittedName>
</protein>
<gene>
    <name evidence="3" type="ORF">MANES_15G127500v8</name>
</gene>
<dbReference type="EMBL" id="CM004401">
    <property type="protein sequence ID" value="OAY29221.1"/>
    <property type="molecule type" value="Genomic_DNA"/>
</dbReference>
<dbReference type="Gramene" id="Manes.15G127500.1.v8.1">
    <property type="protein sequence ID" value="Manes.15G127500.1.v8.1.CDS.1"/>
    <property type="gene ID" value="Manes.15G127500.v8.1"/>
</dbReference>
<name>A0A2C9UFM5_MANES</name>
<feature type="chain" id="PRO_5013016762" evidence="2">
    <location>
        <begin position="24"/>
        <end position="132"/>
    </location>
</feature>
<evidence type="ECO:0000256" key="1">
    <source>
        <dbReference type="SAM" id="MobiDB-lite"/>
    </source>
</evidence>
<reference evidence="4" key="1">
    <citation type="journal article" date="2016" name="Nat. Biotechnol.">
        <title>Sequencing wild and cultivated cassava and related species reveals extensive interspecific hybridization and genetic diversity.</title>
        <authorList>
            <person name="Bredeson J.V."/>
            <person name="Lyons J.B."/>
            <person name="Prochnik S.E."/>
            <person name="Wu G.A."/>
            <person name="Ha C.M."/>
            <person name="Edsinger-Gonzales E."/>
            <person name="Grimwood J."/>
            <person name="Schmutz J."/>
            <person name="Rabbi I.Y."/>
            <person name="Egesi C."/>
            <person name="Nauluvula P."/>
            <person name="Lebot V."/>
            <person name="Ndunguru J."/>
            <person name="Mkamilo G."/>
            <person name="Bart R.S."/>
            <person name="Setter T.L."/>
            <person name="Gleadow R.M."/>
            <person name="Kulakow P."/>
            <person name="Ferguson M.E."/>
            <person name="Rounsley S."/>
            <person name="Rokhsar D.S."/>
        </authorList>
    </citation>
    <scope>NUCLEOTIDE SEQUENCE [LARGE SCALE GENOMIC DNA]</scope>
    <source>
        <strain evidence="4">cv. AM560-2</strain>
    </source>
</reference>
<feature type="signal peptide" evidence="2">
    <location>
        <begin position="1"/>
        <end position="23"/>
    </location>
</feature>
<dbReference type="Proteomes" id="UP000091857">
    <property type="component" value="Chromosome 15"/>
</dbReference>
<accession>A0A2C9UFM5</accession>
<evidence type="ECO:0000313" key="4">
    <source>
        <dbReference type="Proteomes" id="UP000091857"/>
    </source>
</evidence>
<evidence type="ECO:0000313" key="3">
    <source>
        <dbReference type="EMBL" id="OAY29221.1"/>
    </source>
</evidence>
<evidence type="ECO:0000256" key="2">
    <source>
        <dbReference type="SAM" id="SignalP"/>
    </source>
</evidence>
<keyword evidence="2" id="KW-0732">Signal</keyword>
<dbReference type="OMA" id="MNTNDHG"/>
<proteinExistence type="predicted"/>